<keyword evidence="4" id="KW-1185">Reference proteome</keyword>
<accession>A0A9P7FWN1</accession>
<dbReference type="OrthoDB" id="2423195at2759"/>
<protein>
    <recommendedName>
        <fullName evidence="2">DNA2/NAM7 helicase helicase domain-containing protein</fullName>
    </recommendedName>
</protein>
<feature type="compositionally biased region" description="Acidic residues" evidence="1">
    <location>
        <begin position="672"/>
        <end position="682"/>
    </location>
</feature>
<dbReference type="SUPFAM" id="SSF52540">
    <property type="entry name" value="P-loop containing nucleoside triphosphate hydrolases"/>
    <property type="match status" value="1"/>
</dbReference>
<evidence type="ECO:0000259" key="2">
    <source>
        <dbReference type="Pfam" id="PF13086"/>
    </source>
</evidence>
<dbReference type="InterPro" id="IPR045055">
    <property type="entry name" value="DNA2/NAM7-like"/>
</dbReference>
<organism evidence="3 4">
    <name type="scientific">Sphagnurus paluster</name>
    <dbReference type="NCBI Taxonomy" id="117069"/>
    <lineage>
        <taxon>Eukaryota</taxon>
        <taxon>Fungi</taxon>
        <taxon>Dikarya</taxon>
        <taxon>Basidiomycota</taxon>
        <taxon>Agaricomycotina</taxon>
        <taxon>Agaricomycetes</taxon>
        <taxon>Agaricomycetidae</taxon>
        <taxon>Agaricales</taxon>
        <taxon>Tricholomatineae</taxon>
        <taxon>Lyophyllaceae</taxon>
        <taxon>Sphagnurus</taxon>
    </lineage>
</organism>
<reference evidence="3" key="1">
    <citation type="submission" date="2021-02" db="EMBL/GenBank/DDBJ databases">
        <authorList>
            <person name="Nieuwenhuis M."/>
            <person name="Van De Peppel L.J.J."/>
        </authorList>
    </citation>
    <scope>NUCLEOTIDE SEQUENCE</scope>
    <source>
        <strain evidence="3">D49</strain>
    </source>
</reference>
<feature type="compositionally biased region" description="Polar residues" evidence="1">
    <location>
        <begin position="686"/>
        <end position="696"/>
    </location>
</feature>
<dbReference type="AlphaFoldDB" id="A0A9P7FWN1"/>
<dbReference type="PANTHER" id="PTHR10887:SF445">
    <property type="entry name" value="NFX1-TYPE ZINC FINGER-CONTAINING PROTEIN 1"/>
    <property type="match status" value="1"/>
</dbReference>
<reference evidence="3" key="2">
    <citation type="submission" date="2021-10" db="EMBL/GenBank/DDBJ databases">
        <title>Phylogenomics reveals ancestral predisposition of the termite-cultivated fungus Termitomyces towards a domesticated lifestyle.</title>
        <authorList>
            <person name="Auxier B."/>
            <person name="Grum-Grzhimaylo A."/>
            <person name="Cardenas M.E."/>
            <person name="Lodge J.D."/>
            <person name="Laessoe T."/>
            <person name="Pedersen O."/>
            <person name="Smith M.E."/>
            <person name="Kuyper T.W."/>
            <person name="Franco-Molano E.A."/>
            <person name="Baroni T.J."/>
            <person name="Aanen D.K."/>
        </authorList>
    </citation>
    <scope>NUCLEOTIDE SEQUENCE</scope>
    <source>
        <strain evidence="3">D49</strain>
    </source>
</reference>
<name>A0A9P7FWN1_9AGAR</name>
<evidence type="ECO:0000313" key="3">
    <source>
        <dbReference type="EMBL" id="KAG5638464.1"/>
    </source>
</evidence>
<dbReference type="InterPro" id="IPR041677">
    <property type="entry name" value="DNA2/NAM7_AAA_11"/>
</dbReference>
<feature type="region of interest" description="Disordered" evidence="1">
    <location>
        <begin position="661"/>
        <end position="696"/>
    </location>
</feature>
<dbReference type="PANTHER" id="PTHR10887">
    <property type="entry name" value="DNA2/NAM7 HELICASE FAMILY"/>
    <property type="match status" value="1"/>
</dbReference>
<dbReference type="GO" id="GO:0004386">
    <property type="term" value="F:helicase activity"/>
    <property type="evidence" value="ECO:0007669"/>
    <property type="project" value="InterPro"/>
</dbReference>
<proteinExistence type="predicted"/>
<dbReference type="Gene3D" id="3.40.50.300">
    <property type="entry name" value="P-loop containing nucleotide triphosphate hydrolases"/>
    <property type="match status" value="1"/>
</dbReference>
<dbReference type="EMBL" id="JABCKI010005761">
    <property type="protein sequence ID" value="KAG5638464.1"/>
    <property type="molecule type" value="Genomic_DNA"/>
</dbReference>
<dbReference type="InterPro" id="IPR027417">
    <property type="entry name" value="P-loop_NTPase"/>
</dbReference>
<evidence type="ECO:0000256" key="1">
    <source>
        <dbReference type="SAM" id="MobiDB-lite"/>
    </source>
</evidence>
<dbReference type="Pfam" id="PF13086">
    <property type="entry name" value="AAA_11"/>
    <property type="match status" value="1"/>
</dbReference>
<dbReference type="GO" id="GO:0031380">
    <property type="term" value="C:nuclear RNA-directed RNA polymerase complex"/>
    <property type="evidence" value="ECO:0007669"/>
    <property type="project" value="TreeGrafter"/>
</dbReference>
<comment type="caution">
    <text evidence="3">The sequence shown here is derived from an EMBL/GenBank/DDBJ whole genome shotgun (WGS) entry which is preliminary data.</text>
</comment>
<evidence type="ECO:0000313" key="4">
    <source>
        <dbReference type="Proteomes" id="UP000717328"/>
    </source>
</evidence>
<feature type="domain" description="DNA2/NAM7 helicase helicase" evidence="2">
    <location>
        <begin position="431"/>
        <end position="573"/>
    </location>
</feature>
<dbReference type="Proteomes" id="UP000717328">
    <property type="component" value="Unassembled WGS sequence"/>
</dbReference>
<sequence length="843" mass="95273">MTVTIKHLQDWMDTFIAGILASPPMYDDPFQNTSKAARDHIISHLKSKVERVVQIVHREQNRFDRVGRKAKNILAPNLANNLNEGIISALRMTYDGPGDQSQLGVPRHDNDFVDIQDIRIAPTHQELVSKSAPFLPANLYDAPHPLPNETMERLLDIQFRLLREELIAPLRTSVQLVCDDFQSKKAKTPLSELIKQRGGKYRGMMDTQESIMFNVYTGVKFSSLVPDRRGLSVRFSFDAPPGRARSPKSKARVDFWKGMSGKRMMQGGLVALIWKRGTQIDIHLGVVASSTKDITDSVQENKDRVSARVIFFDPEIELRILHTLKDPNSQKNNSAVMVEAPVMFEAIRPFLEALKVEPESIPFQQYLVHRPHGSFQAGSAVQPPQYARIPGFAYQLKSLFPVEAGVPDLKLYVNDPNSVARARLELQKSRLDRSQADAVVDALTREVALIQGPPGTGKSFTGVELLRVLIPSAKPILMLAFTNHALDHLLTSVLDAGITKDIVRLGGRSADERIKKFSIDELEMVAGRSRLDNSFSRNHWALKNVEEEIRKLMNAFAQTHISSEQIAEFLQTQYPEHSEFLFRPPDWISSIYALSDIEGWQQVGKKSRKMQDSDNTMYAYWLRAGDLEFLSQKEEALLHPPLPDPVIEAKQVNKYAALGAIVDSDSGQTDKDDSDDEDEDEPWLQSWRSSDSANKSSTPIVVENVLMKSPPPLPQRSPSPEAIQITDLKDPTVFFAAHGFPTIPSIPTGDRPLTYLLQEGEEIWNFSDVERERLHNYWEQVVRENTHQNHLEEFARLREKYADALKVYNEGKEEASVSIILHGNIAINPNFRLVVNYSKMQTL</sequence>
<dbReference type="GO" id="GO:0031048">
    <property type="term" value="P:regulatory ncRNA-mediated heterochromatin formation"/>
    <property type="evidence" value="ECO:0007669"/>
    <property type="project" value="TreeGrafter"/>
</dbReference>
<gene>
    <name evidence="3" type="ORF">H0H81_012529</name>
</gene>